<dbReference type="RefSeq" id="WP_169503323.1">
    <property type="nucleotide sequence ID" value="NZ_JABBPN010000002.1"/>
</dbReference>
<reference evidence="1 2" key="1">
    <citation type="submission" date="2020-04" db="EMBL/GenBank/DDBJ databases">
        <title>Paenibacillus algicola sp. nov., a novel marine bacterium producing alginate lyase.</title>
        <authorList>
            <person name="Huang H."/>
        </authorList>
    </citation>
    <scope>NUCLEOTIDE SEQUENCE [LARGE SCALE GENOMIC DNA]</scope>
    <source>
        <strain evidence="1 2">L7-75</strain>
    </source>
</reference>
<organism evidence="1 2">
    <name type="scientific">Paenibacillus lemnae</name>
    <dbReference type="NCBI Taxonomy" id="1330551"/>
    <lineage>
        <taxon>Bacteria</taxon>
        <taxon>Bacillati</taxon>
        <taxon>Bacillota</taxon>
        <taxon>Bacilli</taxon>
        <taxon>Bacillales</taxon>
        <taxon>Paenibacillaceae</taxon>
        <taxon>Paenibacillus</taxon>
    </lineage>
</organism>
<sequence length="784" mass="88100">MQQRIPLTVSNMLPVERKQEPVASGVPIPEECGLQDLSGLQVQDASGKSIIAQFTPLAWWQDGVSIKWVLVQFLADTGIKGSSKYELLYGIQAHKPEEQQNTCIASLHPEGSVRIDTGVWRCQVGGGRILDMIEIYRDGGWEPAASPSSAPSFQLKLAGGRVCVPGRPQQMEIERNGPLSAIIRLQGDYIVKDEIDKDLTDLTGKQVPSGLTYDIRLEAYHRRSELRITHRLLASLGHVDVEDLSFEVPFTEAREFGCAAGNENGAVSESESILPAEALGVYQLSEQETRMGKRQLAEQETRDGVRESATLPPAREEGVVWWMAARTPRVTVMTTVKHFTEKYPKSLEAASAWLRIGLLPGWNEDRDSFLPADQREDYYVLRQGESRTHEFLLSFDRAKVSADFLRKQAVSFHSPMHALAPWSWYADSGALGDLLPRTDQFAKYEQAVDESLAVYLQRRETMHLYGDRNFGDDQYTGPGSWNNGEYDYGHVGMLHFLRGAGVSWFDQVAMPYIHHMMDIDVCGAGPGLGKVHQHTEKHNSEAPKLGSHAWIRGLTEYYCFTGDGFARDTAVMIADRWSQDILSGEKLESTERGMTWPVISMLAMYHTFPRARYLEAAAKLVDQVLDMQDPVEGNFTGSMDRPTTKDRWGTFVIGSPVMESLIMYVQTTNDERARHAVVAIARRLARLNWLEDIGAWEYTHSMLSGQDRIHNAKTDKMVTPGVLYAYLFSGDEELLDKALQAFTYSEHIPSRNGKDLGQTYCFGIRIPALILKCKEHRMQISGRK</sequence>
<evidence type="ECO:0000313" key="1">
    <source>
        <dbReference type="EMBL" id="NMO94614.1"/>
    </source>
</evidence>
<name>A0A848M4P4_PAELE</name>
<dbReference type="AlphaFoldDB" id="A0A848M4P4"/>
<evidence type="ECO:0000313" key="2">
    <source>
        <dbReference type="Proteomes" id="UP000565468"/>
    </source>
</evidence>
<dbReference type="SUPFAM" id="SSF48208">
    <property type="entry name" value="Six-hairpin glycosidases"/>
    <property type="match status" value="2"/>
</dbReference>
<keyword evidence="2" id="KW-1185">Reference proteome</keyword>
<dbReference type="GO" id="GO:0005975">
    <property type="term" value="P:carbohydrate metabolic process"/>
    <property type="evidence" value="ECO:0007669"/>
    <property type="project" value="InterPro"/>
</dbReference>
<dbReference type="InterPro" id="IPR008928">
    <property type="entry name" value="6-hairpin_glycosidase_sf"/>
</dbReference>
<protein>
    <submittedName>
        <fullName evidence="1">Uncharacterized protein</fullName>
    </submittedName>
</protein>
<dbReference type="EMBL" id="JABBPN010000002">
    <property type="protein sequence ID" value="NMO94614.1"/>
    <property type="molecule type" value="Genomic_DNA"/>
</dbReference>
<dbReference type="Proteomes" id="UP000565468">
    <property type="component" value="Unassembled WGS sequence"/>
</dbReference>
<accession>A0A848M4P4</accession>
<proteinExistence type="predicted"/>
<gene>
    <name evidence="1" type="ORF">HII30_02275</name>
</gene>
<comment type="caution">
    <text evidence="1">The sequence shown here is derived from an EMBL/GenBank/DDBJ whole genome shotgun (WGS) entry which is preliminary data.</text>
</comment>